<proteinExistence type="predicted"/>
<dbReference type="Proteomes" id="UP001500902">
    <property type="component" value="Unassembled WGS sequence"/>
</dbReference>
<sequence length="205" mass="20720">MTDQRLEETGRGSPADRVARLVTEVFAPQYVGIALPPLVGALAEGWPGLAWGLLAGLLCAGVPAAVIALGVRRGRLDSVHLVARDSRKGPILVGLAAVLVGLLVLVSADAPVAVVASVAVLLGWALVLGSITLAWKISFHTAVSAGVVVVLAFLLPAPPVLLAGSPLVVLIGWARVRVTHHTVAQVVAGALAGGGVALAVFGGFR</sequence>
<evidence type="ECO:0000313" key="2">
    <source>
        <dbReference type="EMBL" id="GAA3670497.1"/>
    </source>
</evidence>
<keyword evidence="1" id="KW-1133">Transmembrane helix</keyword>
<evidence type="ECO:0008006" key="4">
    <source>
        <dbReference type="Google" id="ProtNLM"/>
    </source>
</evidence>
<feature type="transmembrane region" description="Helical" evidence="1">
    <location>
        <begin position="114"/>
        <end position="135"/>
    </location>
</feature>
<evidence type="ECO:0000256" key="1">
    <source>
        <dbReference type="SAM" id="Phobius"/>
    </source>
</evidence>
<keyword evidence="3" id="KW-1185">Reference proteome</keyword>
<accession>A0ABP7BV56</accession>
<comment type="caution">
    <text evidence="2">The sequence shown here is derived from an EMBL/GenBank/DDBJ whole genome shotgun (WGS) entry which is preliminary data.</text>
</comment>
<gene>
    <name evidence="2" type="ORF">GCM10022224_038390</name>
</gene>
<organism evidence="2 3">
    <name type="scientific">Nonomuraea antimicrobica</name>
    <dbReference type="NCBI Taxonomy" id="561173"/>
    <lineage>
        <taxon>Bacteria</taxon>
        <taxon>Bacillati</taxon>
        <taxon>Actinomycetota</taxon>
        <taxon>Actinomycetes</taxon>
        <taxon>Streptosporangiales</taxon>
        <taxon>Streptosporangiaceae</taxon>
        <taxon>Nonomuraea</taxon>
    </lineage>
</organism>
<feature type="transmembrane region" description="Helical" evidence="1">
    <location>
        <begin position="91"/>
        <end position="108"/>
    </location>
</feature>
<keyword evidence="1" id="KW-0812">Transmembrane</keyword>
<feature type="transmembrane region" description="Helical" evidence="1">
    <location>
        <begin position="147"/>
        <end position="171"/>
    </location>
</feature>
<dbReference type="EMBL" id="BAAAZP010000074">
    <property type="protein sequence ID" value="GAA3670497.1"/>
    <property type="molecule type" value="Genomic_DNA"/>
</dbReference>
<keyword evidence="1" id="KW-0472">Membrane</keyword>
<protein>
    <recommendedName>
        <fullName evidence="4">PAP2 superfamily protein</fullName>
    </recommendedName>
</protein>
<name>A0ABP7BV56_9ACTN</name>
<reference evidence="3" key="1">
    <citation type="journal article" date="2019" name="Int. J. Syst. Evol. Microbiol.">
        <title>The Global Catalogue of Microorganisms (GCM) 10K type strain sequencing project: providing services to taxonomists for standard genome sequencing and annotation.</title>
        <authorList>
            <consortium name="The Broad Institute Genomics Platform"/>
            <consortium name="The Broad Institute Genome Sequencing Center for Infectious Disease"/>
            <person name="Wu L."/>
            <person name="Ma J."/>
        </authorList>
    </citation>
    <scope>NUCLEOTIDE SEQUENCE [LARGE SCALE GENOMIC DNA]</scope>
    <source>
        <strain evidence="3">JCM 16904</strain>
    </source>
</reference>
<feature type="transmembrane region" description="Helical" evidence="1">
    <location>
        <begin position="183"/>
        <end position="204"/>
    </location>
</feature>
<feature type="transmembrane region" description="Helical" evidence="1">
    <location>
        <begin position="21"/>
        <end position="43"/>
    </location>
</feature>
<evidence type="ECO:0000313" key="3">
    <source>
        <dbReference type="Proteomes" id="UP001500902"/>
    </source>
</evidence>
<feature type="transmembrane region" description="Helical" evidence="1">
    <location>
        <begin position="49"/>
        <end position="71"/>
    </location>
</feature>
<dbReference type="RefSeq" id="WP_344879248.1">
    <property type="nucleotide sequence ID" value="NZ_BAAAZP010000074.1"/>
</dbReference>